<dbReference type="SUPFAM" id="SSF51735">
    <property type="entry name" value="NAD(P)-binding Rossmann-fold domains"/>
    <property type="match status" value="1"/>
</dbReference>
<dbReference type="PANTHER" id="PTHR10491">
    <property type="entry name" value="DTDP-4-DEHYDRORHAMNOSE REDUCTASE"/>
    <property type="match status" value="1"/>
</dbReference>
<reference evidence="5 6" key="1">
    <citation type="submission" date="2016-06" db="EMBL/GenBank/DDBJ databases">
        <authorList>
            <person name="Kjaerup R.B."/>
            <person name="Dalgaard T.S."/>
            <person name="Juul-Madsen H.R."/>
        </authorList>
    </citation>
    <scope>NUCLEOTIDE SEQUENCE [LARGE SCALE GENOMIC DNA]</scope>
    <source>
        <strain evidence="5 6">1245139.5</strain>
    </source>
</reference>
<evidence type="ECO:0000259" key="4">
    <source>
        <dbReference type="Pfam" id="PF04321"/>
    </source>
</evidence>
<dbReference type="InterPro" id="IPR029903">
    <property type="entry name" value="RmlD-like-bd"/>
</dbReference>
<dbReference type="GO" id="GO:0008831">
    <property type="term" value="F:dTDP-4-dehydrorhamnose reductase activity"/>
    <property type="evidence" value="ECO:0007669"/>
    <property type="project" value="UniProtKB-EC"/>
</dbReference>
<dbReference type="GO" id="GO:0019305">
    <property type="term" value="P:dTDP-rhamnose biosynthetic process"/>
    <property type="evidence" value="ECO:0007669"/>
    <property type="project" value="UniProtKB-UniPathway"/>
</dbReference>
<dbReference type="Proteomes" id="UP000093629">
    <property type="component" value="Unassembled WGS sequence"/>
</dbReference>
<dbReference type="NCBIfam" id="TIGR01214">
    <property type="entry name" value="rmlD"/>
    <property type="match status" value="1"/>
</dbReference>
<dbReference type="EMBL" id="LZLQ01000134">
    <property type="protein sequence ID" value="OBK11807.1"/>
    <property type="molecule type" value="Genomic_DNA"/>
</dbReference>
<comment type="pathway">
    <text evidence="2">Carbohydrate biosynthesis; dTDP-L-rhamnose biosynthesis.</text>
</comment>
<evidence type="ECO:0000256" key="2">
    <source>
        <dbReference type="RuleBase" id="RU364082"/>
    </source>
</evidence>
<comment type="similarity">
    <text evidence="1 2">Belongs to the dTDP-4-dehydrorhamnose reductase family.</text>
</comment>
<dbReference type="Gene3D" id="3.90.25.10">
    <property type="entry name" value="UDP-galactose 4-epimerase, domain 1"/>
    <property type="match status" value="1"/>
</dbReference>
<dbReference type="CDD" id="cd05254">
    <property type="entry name" value="dTDP_HR_like_SDR_e"/>
    <property type="match status" value="1"/>
</dbReference>
<feature type="domain" description="RmlD-like substrate binding" evidence="4">
    <location>
        <begin position="4"/>
        <end position="286"/>
    </location>
</feature>
<proteinExistence type="inferred from homology"/>
<gene>
    <name evidence="5" type="ORF">A5636_12895</name>
</gene>
<organism evidence="5 6">
    <name type="scientific">Mycobacterium asiaticum</name>
    <dbReference type="NCBI Taxonomy" id="1790"/>
    <lineage>
        <taxon>Bacteria</taxon>
        <taxon>Bacillati</taxon>
        <taxon>Actinomycetota</taxon>
        <taxon>Actinomycetes</taxon>
        <taxon>Mycobacteriales</taxon>
        <taxon>Mycobacteriaceae</taxon>
        <taxon>Mycobacterium</taxon>
    </lineage>
</organism>
<dbReference type="AlphaFoldDB" id="A0A1A3MUJ6"/>
<sequence>MSTRLVVTGAGGQLGSLVTAQAHQAGRNVLARTSSEWDITDPTAAQQIIQRGDVLINCAAYTNVDGAESDEAGAYAVNATGPEILARACAVAGAQLIHISTDYVFNGDFVGAQPRPYEPGDPTGPQSVYARSKLAGEEAVFAALPEAVVARTAWVYTGGAGRSDFVAVMQRLAAGDGPIKVVDDQTGSPTYAGDLAAALLELADSDLRGRLLHAANEGEVSRFEQARAVFEESGADPQRVQPCTSDEFPRPAARPSYSALSGQQWAAAGLTPLRPWRSALVAALTAASDRPLPSRRD</sequence>
<comment type="function">
    <text evidence="2">Catalyzes the reduction of dTDP-6-deoxy-L-lyxo-4-hexulose to yield dTDP-L-rhamnose.</text>
</comment>
<evidence type="ECO:0000313" key="5">
    <source>
        <dbReference type="EMBL" id="OBK11807.1"/>
    </source>
</evidence>
<evidence type="ECO:0000256" key="1">
    <source>
        <dbReference type="ARBA" id="ARBA00010944"/>
    </source>
</evidence>
<dbReference type="UniPathway" id="UPA00124"/>
<keyword evidence="2" id="KW-0521">NADP</keyword>
<keyword evidence="6" id="KW-1185">Reference proteome</keyword>
<dbReference type="RefSeq" id="WP_065160627.1">
    <property type="nucleotide sequence ID" value="NZ_LZLQ01000134.1"/>
</dbReference>
<comment type="caution">
    <text evidence="5">The sequence shown here is derived from an EMBL/GenBank/DDBJ whole genome shotgun (WGS) entry which is preliminary data.</text>
</comment>
<dbReference type="InterPro" id="IPR005913">
    <property type="entry name" value="dTDP_dehydrorham_reduct"/>
</dbReference>
<protein>
    <recommendedName>
        <fullName evidence="2">dTDP-4-dehydrorhamnose reductase</fullName>
        <ecNumber evidence="2">1.1.1.133</ecNumber>
    </recommendedName>
</protein>
<evidence type="ECO:0000313" key="6">
    <source>
        <dbReference type="Proteomes" id="UP000093629"/>
    </source>
</evidence>
<dbReference type="PANTHER" id="PTHR10491:SF4">
    <property type="entry name" value="METHIONINE ADENOSYLTRANSFERASE 2 SUBUNIT BETA"/>
    <property type="match status" value="1"/>
</dbReference>
<keyword evidence="2" id="KW-0560">Oxidoreductase</keyword>
<evidence type="ECO:0000256" key="3">
    <source>
        <dbReference type="SAM" id="MobiDB-lite"/>
    </source>
</evidence>
<accession>A0A1A3MUJ6</accession>
<dbReference type="OrthoDB" id="9803892at2"/>
<name>A0A1A3MUJ6_MYCAS</name>
<dbReference type="InterPro" id="IPR036291">
    <property type="entry name" value="NAD(P)-bd_dom_sf"/>
</dbReference>
<dbReference type="GO" id="GO:0005829">
    <property type="term" value="C:cytosol"/>
    <property type="evidence" value="ECO:0007669"/>
    <property type="project" value="TreeGrafter"/>
</dbReference>
<dbReference type="Gene3D" id="3.40.50.720">
    <property type="entry name" value="NAD(P)-binding Rossmann-like Domain"/>
    <property type="match status" value="1"/>
</dbReference>
<dbReference type="EC" id="1.1.1.133" evidence="2"/>
<dbReference type="Pfam" id="PF04321">
    <property type="entry name" value="RmlD_sub_bind"/>
    <property type="match status" value="1"/>
</dbReference>
<feature type="region of interest" description="Disordered" evidence="3">
    <location>
        <begin position="232"/>
        <end position="256"/>
    </location>
</feature>